<keyword evidence="2" id="KW-1185">Reference proteome</keyword>
<protein>
    <recommendedName>
        <fullName evidence="3">Endonuclease/exonuclease/phosphatase family domain-containing protein 1</fullName>
    </recommendedName>
</protein>
<dbReference type="Pfam" id="PF12836">
    <property type="entry name" value="HHH_3"/>
    <property type="match status" value="2"/>
</dbReference>
<proteinExistence type="predicted"/>
<evidence type="ECO:0000313" key="1">
    <source>
        <dbReference type="EMBL" id="KAJ8930969.1"/>
    </source>
</evidence>
<dbReference type="GO" id="GO:0005886">
    <property type="term" value="C:plasma membrane"/>
    <property type="evidence" value="ECO:0007669"/>
    <property type="project" value="TreeGrafter"/>
</dbReference>
<organism evidence="1 2">
    <name type="scientific">Rhamnusium bicolor</name>
    <dbReference type="NCBI Taxonomy" id="1586634"/>
    <lineage>
        <taxon>Eukaryota</taxon>
        <taxon>Metazoa</taxon>
        <taxon>Ecdysozoa</taxon>
        <taxon>Arthropoda</taxon>
        <taxon>Hexapoda</taxon>
        <taxon>Insecta</taxon>
        <taxon>Pterygota</taxon>
        <taxon>Neoptera</taxon>
        <taxon>Endopterygota</taxon>
        <taxon>Coleoptera</taxon>
        <taxon>Polyphaga</taxon>
        <taxon>Cucujiformia</taxon>
        <taxon>Chrysomeloidea</taxon>
        <taxon>Cerambycidae</taxon>
        <taxon>Lepturinae</taxon>
        <taxon>Rhagiini</taxon>
        <taxon>Rhamnusium</taxon>
    </lineage>
</organism>
<gene>
    <name evidence="1" type="ORF">NQ314_016183</name>
</gene>
<dbReference type="AlphaFoldDB" id="A0AAV8WW96"/>
<comment type="caution">
    <text evidence="1">The sequence shown here is derived from an EMBL/GenBank/DDBJ whole genome shotgun (WGS) entry which is preliminary data.</text>
</comment>
<dbReference type="EMBL" id="JANEYF010004507">
    <property type="protein sequence ID" value="KAJ8930969.1"/>
    <property type="molecule type" value="Genomic_DNA"/>
</dbReference>
<accession>A0AAV8WW96</accession>
<dbReference type="Gene3D" id="1.10.150.320">
    <property type="entry name" value="Photosystem II 12 kDa extrinsic protein"/>
    <property type="match status" value="1"/>
</dbReference>
<dbReference type="Proteomes" id="UP001162156">
    <property type="component" value="Unassembled WGS sequence"/>
</dbReference>
<name>A0AAV8WW96_9CUCU</name>
<evidence type="ECO:0008006" key="3">
    <source>
        <dbReference type="Google" id="ProtNLM"/>
    </source>
</evidence>
<dbReference type="SUPFAM" id="SSF47781">
    <property type="entry name" value="RuvA domain 2-like"/>
    <property type="match status" value="2"/>
</dbReference>
<evidence type="ECO:0000313" key="2">
    <source>
        <dbReference type="Proteomes" id="UP001162156"/>
    </source>
</evidence>
<dbReference type="InterPro" id="IPR051675">
    <property type="entry name" value="Endo/Exo/Phosphatase_dom_1"/>
</dbReference>
<sequence length="546" mass="61781">MVQCLLNMGQNTSLPKGRRKSLRTSYRKSTYPKNYLSHTFTVNDSDDKIEQLNINIASEEELMTLPGVNREVAKSIVEHRKAIGRFRKIEDLALVRGIGADKLEQIRPEICISSRKNHSCASSRAPSYDSLRSNDSRLTVKSYKLVNINKASVFELQSVHGITQEIAAAIVHYRNKKGYFRQVEDLIKIRNIDHMRLDNICRFLTVENNNNDTSASDELRPSILTNGYTMPSYNGRCNGIPLKLHVTNGLTNSSLIDIFELLSAYSPRPVAQEDFKFSRNGEPAIRVASWNLHEFSFEKANNLGVKEVICRTILENGWSILAVQDVMNVTALRTICEELNKPRLQRVKEWKDKNHTWNFCMLDVHDSKLGFIYDSDGVVDIDLISLNEGPEETKNDCEVLIATFRVGEQILQLVNLVVNAYADVKILREKIKEFDCEEDMLLVFIDLTLLKNEPDEFLSIGSVKAIFSSSVITNYIYPKVPSSVHHTANILYNKNAQRQFTGTKGIVRQGITHLAIPNGWTWGGPVSPSCPVWAEIFLNSNQGTAL</sequence>
<dbReference type="InterPro" id="IPR010994">
    <property type="entry name" value="RuvA_2-like"/>
</dbReference>
<dbReference type="Gene3D" id="1.10.150.280">
    <property type="entry name" value="AF1531-like domain"/>
    <property type="match status" value="1"/>
</dbReference>
<reference evidence="1" key="1">
    <citation type="journal article" date="2023" name="Insect Mol. Biol.">
        <title>Genome sequencing provides insights into the evolution of gene families encoding plant cell wall-degrading enzymes in longhorned beetles.</title>
        <authorList>
            <person name="Shin N.R."/>
            <person name="Okamura Y."/>
            <person name="Kirsch R."/>
            <person name="Pauchet Y."/>
        </authorList>
    </citation>
    <scope>NUCLEOTIDE SEQUENCE</scope>
    <source>
        <strain evidence="1">RBIC_L_NR</strain>
    </source>
</reference>
<dbReference type="SUPFAM" id="SSF56219">
    <property type="entry name" value="DNase I-like"/>
    <property type="match status" value="1"/>
</dbReference>
<dbReference type="PANTHER" id="PTHR21180:SF32">
    <property type="entry name" value="ENDONUCLEASE_EXONUCLEASE_PHOSPHATASE FAMILY DOMAIN-CONTAINING PROTEIN 1"/>
    <property type="match status" value="1"/>
</dbReference>
<dbReference type="InterPro" id="IPR036691">
    <property type="entry name" value="Endo/exonu/phosph_ase_sf"/>
</dbReference>
<dbReference type="Gene3D" id="3.60.10.10">
    <property type="entry name" value="Endonuclease/exonuclease/phosphatase"/>
    <property type="match status" value="1"/>
</dbReference>
<dbReference type="PANTHER" id="PTHR21180">
    <property type="entry name" value="ENDONUCLEASE/EXONUCLEASE/PHOSPHATASE FAMILY DOMAIN-CONTAINING PROTEIN 1"/>
    <property type="match status" value="1"/>
</dbReference>